<keyword evidence="1" id="KW-1133">Transmembrane helix</keyword>
<dbReference type="PANTHER" id="PTHR44329:SF6">
    <property type="entry name" value="RECEPTOR-INTERACTING SERINE_THREONINE-PROTEIN KINASE 1"/>
    <property type="match status" value="1"/>
</dbReference>
<name>A0A0V0QJJ9_PSEPJ</name>
<dbReference type="Proteomes" id="UP000054937">
    <property type="component" value="Unassembled WGS sequence"/>
</dbReference>
<dbReference type="GO" id="GO:0005524">
    <property type="term" value="F:ATP binding"/>
    <property type="evidence" value="ECO:0007669"/>
    <property type="project" value="InterPro"/>
</dbReference>
<dbReference type="InterPro" id="IPR001245">
    <property type="entry name" value="Ser-Thr/Tyr_kinase_cat_dom"/>
</dbReference>
<dbReference type="OrthoDB" id="301709at2759"/>
<dbReference type="PROSITE" id="PS50011">
    <property type="entry name" value="PROTEIN_KINASE_DOM"/>
    <property type="match status" value="1"/>
</dbReference>
<feature type="transmembrane region" description="Helical" evidence="1">
    <location>
        <begin position="52"/>
        <end position="79"/>
    </location>
</feature>
<evidence type="ECO:0000313" key="3">
    <source>
        <dbReference type="EMBL" id="KRX02461.1"/>
    </source>
</evidence>
<proteinExistence type="predicted"/>
<sequence>MLYSILNSTAQQNILDLGTFGLVVFIQTIASLGLVMFTLVRGFQYFIPKQKIGTLLIFGISLELIARFVTAFLFGMSFLTNDIDSDICQNNLFSSYDTTLKSELIAQEKDEYQIKSGKTNYQKKGTQINKRPNNNTSHLQLQKELQNEIKEFLNLKKLLQNEKLENIEQVPKSEILTKKSSKGLGEIQISRLKNNNNIIFALKQIKTDIISSYLFEEISQEYKSLNKLENLLIQKPLKVFNDNKSIYLVYQYHQNQSLRNFLNSDNLGKSNLDQGQFYNYNIEKEEDQQKLLDKNFYKLSIETKIKLSLQISDVMSYLHQQKIIHGHLHMENLLIDTNFNIVLADIGFRSLKKIQSLKFGYSNIGYYTAPEYLEGKNNIKYIKTPDFPQDVYSFAYILYELFYCRQPLKDLNITQLKKIIVEEGKRPKKDKNIFIPDQIETLIDNCWLADPGSRPTFQQIYSNLVKLSESVDFQFNDSKINQFTKQ</sequence>
<comment type="caution">
    <text evidence="3">The sequence shown here is derived from an EMBL/GenBank/DDBJ whole genome shotgun (WGS) entry which is preliminary data.</text>
</comment>
<dbReference type="SUPFAM" id="SSF56112">
    <property type="entry name" value="Protein kinase-like (PK-like)"/>
    <property type="match status" value="1"/>
</dbReference>
<dbReference type="InterPro" id="IPR051681">
    <property type="entry name" value="Ser/Thr_Kinases-Pseudokinases"/>
</dbReference>
<keyword evidence="4" id="KW-1185">Reference proteome</keyword>
<keyword evidence="3" id="KW-0808">Transferase</keyword>
<dbReference type="InParanoid" id="A0A0V0QJJ9"/>
<dbReference type="AlphaFoldDB" id="A0A0V0QJJ9"/>
<dbReference type="Gene3D" id="3.30.200.20">
    <property type="entry name" value="Phosphorylase Kinase, domain 1"/>
    <property type="match status" value="1"/>
</dbReference>
<gene>
    <name evidence="3" type="ORF">PPERSA_10078</name>
</gene>
<keyword evidence="3" id="KW-0418">Kinase</keyword>
<dbReference type="InterPro" id="IPR011009">
    <property type="entry name" value="Kinase-like_dom_sf"/>
</dbReference>
<organism evidence="3 4">
    <name type="scientific">Pseudocohnilembus persalinus</name>
    <name type="common">Ciliate</name>
    <dbReference type="NCBI Taxonomy" id="266149"/>
    <lineage>
        <taxon>Eukaryota</taxon>
        <taxon>Sar</taxon>
        <taxon>Alveolata</taxon>
        <taxon>Ciliophora</taxon>
        <taxon>Intramacronucleata</taxon>
        <taxon>Oligohymenophorea</taxon>
        <taxon>Scuticociliatia</taxon>
        <taxon>Philasterida</taxon>
        <taxon>Pseudocohnilembidae</taxon>
        <taxon>Pseudocohnilembus</taxon>
    </lineage>
</organism>
<evidence type="ECO:0000259" key="2">
    <source>
        <dbReference type="PROSITE" id="PS50011"/>
    </source>
</evidence>
<feature type="transmembrane region" description="Helical" evidence="1">
    <location>
        <begin position="20"/>
        <end position="40"/>
    </location>
</feature>
<keyword evidence="1" id="KW-0472">Membrane</keyword>
<keyword evidence="1" id="KW-0812">Transmembrane</keyword>
<dbReference type="PANTHER" id="PTHR44329">
    <property type="entry name" value="SERINE/THREONINE-PROTEIN KINASE TNNI3K-RELATED"/>
    <property type="match status" value="1"/>
</dbReference>
<accession>A0A0V0QJJ9</accession>
<evidence type="ECO:0000313" key="4">
    <source>
        <dbReference type="Proteomes" id="UP000054937"/>
    </source>
</evidence>
<dbReference type="InterPro" id="IPR000719">
    <property type="entry name" value="Prot_kinase_dom"/>
</dbReference>
<reference evidence="3 4" key="1">
    <citation type="journal article" date="2015" name="Sci. Rep.">
        <title>Genome of the facultative scuticociliatosis pathogen Pseudocohnilembus persalinus provides insight into its virulence through horizontal gene transfer.</title>
        <authorList>
            <person name="Xiong J."/>
            <person name="Wang G."/>
            <person name="Cheng J."/>
            <person name="Tian M."/>
            <person name="Pan X."/>
            <person name="Warren A."/>
            <person name="Jiang C."/>
            <person name="Yuan D."/>
            <person name="Miao W."/>
        </authorList>
    </citation>
    <scope>NUCLEOTIDE SEQUENCE [LARGE SCALE GENOMIC DNA]</scope>
    <source>
        <strain evidence="3">36N120E</strain>
    </source>
</reference>
<dbReference type="GO" id="GO:0004706">
    <property type="term" value="F:JUN kinase kinase kinase activity"/>
    <property type="evidence" value="ECO:0007669"/>
    <property type="project" value="TreeGrafter"/>
</dbReference>
<dbReference type="Pfam" id="PF07714">
    <property type="entry name" value="PK_Tyr_Ser-Thr"/>
    <property type="match status" value="1"/>
</dbReference>
<evidence type="ECO:0000256" key="1">
    <source>
        <dbReference type="SAM" id="Phobius"/>
    </source>
</evidence>
<feature type="domain" description="Protein kinase" evidence="2">
    <location>
        <begin position="173"/>
        <end position="467"/>
    </location>
</feature>
<dbReference type="Gene3D" id="1.10.510.10">
    <property type="entry name" value="Transferase(Phosphotransferase) domain 1"/>
    <property type="match status" value="1"/>
</dbReference>
<protein>
    <submittedName>
        <fullName evidence="3">Protein kinase-like domain</fullName>
    </submittedName>
</protein>
<dbReference type="EMBL" id="LDAU01000155">
    <property type="protein sequence ID" value="KRX02461.1"/>
    <property type="molecule type" value="Genomic_DNA"/>
</dbReference>